<dbReference type="EMBL" id="CP043661">
    <property type="protein sequence ID" value="QNE21185.1"/>
    <property type="molecule type" value="Genomic_DNA"/>
</dbReference>
<dbReference type="AlphaFoldDB" id="A0A7G6X4M0"/>
<feature type="region of interest" description="Disordered" evidence="1">
    <location>
        <begin position="150"/>
        <end position="170"/>
    </location>
</feature>
<evidence type="ECO:0000313" key="3">
    <source>
        <dbReference type="Proteomes" id="UP000515563"/>
    </source>
</evidence>
<protein>
    <submittedName>
        <fullName evidence="2">Uncharacterized protein</fullName>
    </submittedName>
</protein>
<dbReference type="RefSeq" id="WP_185443586.1">
    <property type="nucleotide sequence ID" value="NZ_CP043661.1"/>
</dbReference>
<keyword evidence="3" id="KW-1185">Reference proteome</keyword>
<dbReference type="KEGG" id="kqi:F1D05_28835"/>
<dbReference type="Proteomes" id="UP000515563">
    <property type="component" value="Chromosome"/>
</dbReference>
<organism evidence="2 3">
    <name type="scientific">Kribbella qitaiheensis</name>
    <dbReference type="NCBI Taxonomy" id="1544730"/>
    <lineage>
        <taxon>Bacteria</taxon>
        <taxon>Bacillati</taxon>
        <taxon>Actinomycetota</taxon>
        <taxon>Actinomycetes</taxon>
        <taxon>Propionibacteriales</taxon>
        <taxon>Kribbellaceae</taxon>
        <taxon>Kribbella</taxon>
    </lineage>
</organism>
<reference evidence="3" key="1">
    <citation type="submission" date="2019-09" db="EMBL/GenBank/DDBJ databases">
        <title>Antimicrobial potential of Antarctic Bacteria.</title>
        <authorList>
            <person name="Benaud N."/>
            <person name="Edwards R.J."/>
            <person name="Ferrari B.C."/>
        </authorList>
    </citation>
    <scope>NUCLEOTIDE SEQUENCE [LARGE SCALE GENOMIC DNA]</scope>
    <source>
        <strain evidence="3">SPB151</strain>
    </source>
</reference>
<accession>A0A7G6X4M0</accession>
<evidence type="ECO:0000313" key="2">
    <source>
        <dbReference type="EMBL" id="QNE21185.1"/>
    </source>
</evidence>
<evidence type="ECO:0000256" key="1">
    <source>
        <dbReference type="SAM" id="MobiDB-lite"/>
    </source>
</evidence>
<sequence>MKSCSLWIAQSVPAGANHRFTDTRNGRGPGRQLPQRDTLVEFDDAEVLQRTPVEQGLARESRQQIGEEVPTRLVHDLRDVLLVEDLEHQHGVTALDPRLPQHGRREGRDIANRLLPYPDGSQARIHHDRPVPDRVVLRLLDVRRLDEPVRQGKPAHQATDLIRSGAARIR</sequence>
<proteinExistence type="predicted"/>
<name>A0A7G6X4M0_9ACTN</name>
<gene>
    <name evidence="2" type="ORF">F1D05_28835</name>
</gene>
<reference evidence="2 3" key="2">
    <citation type="journal article" date="2020" name="Microbiol. Resour. Announc.">
        <title>Antarctic desert soil bacteria exhibit high novel natural product potential, evaluated through long-read genome sequencing and comparative genomics.</title>
        <authorList>
            <person name="Benaud N."/>
            <person name="Edwards R.J."/>
            <person name="Amos T.G."/>
            <person name="D'Agostino P.M."/>
            <person name="Gutierrez-Chavez C."/>
            <person name="Montgomery K."/>
            <person name="Nicetic I."/>
            <person name="Ferrari B.C."/>
        </authorList>
    </citation>
    <scope>NUCLEOTIDE SEQUENCE [LARGE SCALE GENOMIC DNA]</scope>
    <source>
        <strain evidence="2 3">SPB151</strain>
    </source>
</reference>